<feature type="non-terminal residue" evidence="2">
    <location>
        <position position="68"/>
    </location>
</feature>
<comment type="caution">
    <text evidence="2">The sequence shown here is derived from an EMBL/GenBank/DDBJ whole genome shotgun (WGS) entry which is preliminary data.</text>
</comment>
<name>A0ABV1WQN5_9ACTN</name>
<organism evidence="2 3">
    <name type="scientific">Streptomyces hyaluromycini</name>
    <dbReference type="NCBI Taxonomy" id="1377993"/>
    <lineage>
        <taxon>Bacteria</taxon>
        <taxon>Bacillati</taxon>
        <taxon>Actinomycetota</taxon>
        <taxon>Actinomycetes</taxon>
        <taxon>Kitasatosporales</taxon>
        <taxon>Streptomycetaceae</taxon>
        <taxon>Streptomyces</taxon>
    </lineage>
</organism>
<evidence type="ECO:0000256" key="1">
    <source>
        <dbReference type="SAM" id="MobiDB-lite"/>
    </source>
</evidence>
<evidence type="ECO:0000313" key="2">
    <source>
        <dbReference type="EMBL" id="MER7179170.1"/>
    </source>
</evidence>
<reference evidence="2 3" key="1">
    <citation type="submission" date="2024-06" db="EMBL/GenBank/DDBJ databases">
        <title>The Natural Products Discovery Center: Release of the First 8490 Sequenced Strains for Exploring Actinobacteria Biosynthetic Diversity.</title>
        <authorList>
            <person name="Kalkreuter E."/>
            <person name="Kautsar S.A."/>
            <person name="Yang D."/>
            <person name="Bader C.D."/>
            <person name="Teijaro C.N."/>
            <person name="Fluegel L."/>
            <person name="Davis C.M."/>
            <person name="Simpson J.R."/>
            <person name="Lauterbach L."/>
            <person name="Steele A.D."/>
            <person name="Gui C."/>
            <person name="Meng S."/>
            <person name="Li G."/>
            <person name="Viehrig K."/>
            <person name="Ye F."/>
            <person name="Su P."/>
            <person name="Kiefer A.F."/>
            <person name="Nichols A."/>
            <person name="Cepeda A.J."/>
            <person name="Yan W."/>
            <person name="Fan B."/>
            <person name="Jiang Y."/>
            <person name="Adhikari A."/>
            <person name="Zheng C.-J."/>
            <person name="Schuster L."/>
            <person name="Cowan T.M."/>
            <person name="Smanski M.J."/>
            <person name="Chevrette M.G."/>
            <person name="De Carvalho L.P.S."/>
            <person name="Shen B."/>
        </authorList>
    </citation>
    <scope>NUCLEOTIDE SEQUENCE [LARGE SCALE GENOMIC DNA]</scope>
    <source>
        <strain evidence="2 3">NPDC000234</strain>
    </source>
</reference>
<dbReference type="Proteomes" id="UP001474181">
    <property type="component" value="Unassembled WGS sequence"/>
</dbReference>
<feature type="region of interest" description="Disordered" evidence="1">
    <location>
        <begin position="1"/>
        <end position="23"/>
    </location>
</feature>
<feature type="compositionally biased region" description="Low complexity" evidence="1">
    <location>
        <begin position="10"/>
        <end position="21"/>
    </location>
</feature>
<gene>
    <name evidence="2" type="ORF">ABT404_06765</name>
</gene>
<sequence>MPVEQRHNDSNSGSDSNSDDGQAFEVRFSAALHDAGDTFDTDRGALVAAGTVRGRRLRLRRRTTVLGG</sequence>
<protein>
    <submittedName>
        <fullName evidence="2">Uncharacterized protein</fullName>
    </submittedName>
</protein>
<dbReference type="EMBL" id="JBEPEK010000031">
    <property type="protein sequence ID" value="MER7179170.1"/>
    <property type="molecule type" value="Genomic_DNA"/>
</dbReference>
<proteinExistence type="predicted"/>
<evidence type="ECO:0000313" key="3">
    <source>
        <dbReference type="Proteomes" id="UP001474181"/>
    </source>
</evidence>
<keyword evidence="3" id="KW-1185">Reference proteome</keyword>
<accession>A0ABV1WQN5</accession>